<keyword evidence="2" id="KW-1185">Reference proteome</keyword>
<dbReference type="Proteomes" id="UP000299102">
    <property type="component" value="Unassembled WGS sequence"/>
</dbReference>
<evidence type="ECO:0000313" key="1">
    <source>
        <dbReference type="EMBL" id="GBP12057.1"/>
    </source>
</evidence>
<organism evidence="1 2">
    <name type="scientific">Eumeta variegata</name>
    <name type="common">Bagworm moth</name>
    <name type="synonym">Eumeta japonica</name>
    <dbReference type="NCBI Taxonomy" id="151549"/>
    <lineage>
        <taxon>Eukaryota</taxon>
        <taxon>Metazoa</taxon>
        <taxon>Ecdysozoa</taxon>
        <taxon>Arthropoda</taxon>
        <taxon>Hexapoda</taxon>
        <taxon>Insecta</taxon>
        <taxon>Pterygota</taxon>
        <taxon>Neoptera</taxon>
        <taxon>Endopterygota</taxon>
        <taxon>Lepidoptera</taxon>
        <taxon>Glossata</taxon>
        <taxon>Ditrysia</taxon>
        <taxon>Tineoidea</taxon>
        <taxon>Psychidae</taxon>
        <taxon>Oiketicinae</taxon>
        <taxon>Eumeta</taxon>
    </lineage>
</organism>
<reference evidence="1 2" key="1">
    <citation type="journal article" date="2019" name="Commun. Biol.">
        <title>The bagworm genome reveals a unique fibroin gene that provides high tensile strength.</title>
        <authorList>
            <person name="Kono N."/>
            <person name="Nakamura H."/>
            <person name="Ohtoshi R."/>
            <person name="Tomita M."/>
            <person name="Numata K."/>
            <person name="Arakawa K."/>
        </authorList>
    </citation>
    <scope>NUCLEOTIDE SEQUENCE [LARGE SCALE GENOMIC DNA]</scope>
</reference>
<evidence type="ECO:0000313" key="2">
    <source>
        <dbReference type="Proteomes" id="UP000299102"/>
    </source>
</evidence>
<proteinExistence type="predicted"/>
<name>A0A4C1TF68_EUMVA</name>
<comment type="caution">
    <text evidence="1">The sequence shown here is derived from an EMBL/GenBank/DDBJ whole genome shotgun (WGS) entry which is preliminary data.</text>
</comment>
<gene>
    <name evidence="1" type="ORF">EVAR_5890_1</name>
</gene>
<dbReference type="AlphaFoldDB" id="A0A4C1TF68"/>
<dbReference type="EMBL" id="BGZK01000049">
    <property type="protein sequence ID" value="GBP12057.1"/>
    <property type="molecule type" value="Genomic_DNA"/>
</dbReference>
<sequence>MGRHRRRRNSFYPLSVQSMLVKLRALTVWASHPHKRAEQRVIENYECVSRYAADFGTPESAAWRFTGEACVYESAQ</sequence>
<accession>A0A4C1TF68</accession>
<protein>
    <submittedName>
        <fullName evidence="1">Uncharacterized protein</fullName>
    </submittedName>
</protein>